<evidence type="ECO:0000313" key="3">
    <source>
        <dbReference type="EMBL" id="TLE02701.1"/>
    </source>
</evidence>
<dbReference type="InterPro" id="IPR036514">
    <property type="entry name" value="SGNH_hydro_sf"/>
</dbReference>
<sequence>MRVFIVYIILCLGLICMQGMDYPLKNIGIALSSPKNNTQIPIESKKLLESTSGIKNFQEQTSAALIAKLHTKENLVIRILGDSHIAGDFLSHRLRGLFFQNYTFGFVYPLYPSYHQHIALKYESTNFTILNSRHSELDEYPLGGVVAKPTALPAYITLTPKNNGEAAISQIIFKSPNKGKVILVEDSTNQKFLINAKRPNVWQILTLNLQFPITINALNEEVLFGGFFITKEKDKHNIIENLGINGARSDLWLKWNKELALQQMRILPADLYILCYGSNDALFDNFDEKNFLKNYGNLIDNIREANPQASILLLTPPPVVKKVSNATKRKKAVYKITKNAKPTQLAIAKLAEEKHALLFNMEDFIQESGGKAQWEKANLAKPDVHLLPNGYKLIADKLYYELQKLK</sequence>
<dbReference type="STRING" id="425400.LS65_08115"/>
<evidence type="ECO:0000313" key="4">
    <source>
        <dbReference type="Proteomes" id="UP000029707"/>
    </source>
</evidence>
<dbReference type="Gene3D" id="3.40.50.1110">
    <property type="entry name" value="SGNH hydrolase"/>
    <property type="match status" value="1"/>
</dbReference>
<dbReference type="RefSeq" id="WP_034362938.1">
    <property type="nucleotide sequence ID" value="NZ_CAJUDB010000001.1"/>
</dbReference>
<comment type="caution">
    <text evidence="3">The sequence shown here is derived from an EMBL/GenBank/DDBJ whole genome shotgun (WGS) entry which is preliminary data.</text>
</comment>
<protein>
    <submittedName>
        <fullName evidence="3">Uncharacterized protein</fullName>
    </submittedName>
</protein>
<keyword evidence="4" id="KW-1185">Reference proteome</keyword>
<organism evidence="3 4">
    <name type="scientific">Helicobacter japonicus</name>
    <dbReference type="NCBI Taxonomy" id="425400"/>
    <lineage>
        <taxon>Bacteria</taxon>
        <taxon>Pseudomonadati</taxon>
        <taxon>Campylobacterota</taxon>
        <taxon>Epsilonproteobacteria</taxon>
        <taxon>Campylobacterales</taxon>
        <taxon>Helicobacteraceae</taxon>
        <taxon>Helicobacter</taxon>
    </lineage>
</organism>
<dbReference type="Pfam" id="PF22753">
    <property type="entry name" value="Ape1_N"/>
    <property type="match status" value="1"/>
</dbReference>
<dbReference type="GO" id="GO:0016788">
    <property type="term" value="F:hydrolase activity, acting on ester bonds"/>
    <property type="evidence" value="ECO:0007669"/>
    <property type="project" value="UniProtKB-ARBA"/>
</dbReference>
<dbReference type="AlphaFoldDB" id="A0A4U8TPZ8"/>
<evidence type="ECO:0000259" key="1">
    <source>
        <dbReference type="Pfam" id="PF13472"/>
    </source>
</evidence>
<reference evidence="3 4" key="1">
    <citation type="journal article" date="2014" name="Genome Announc.">
        <title>Draft genome sequences of eight enterohepatic helicobacter species isolated from both laboratory and wild rodents.</title>
        <authorList>
            <person name="Sheh A."/>
            <person name="Shen Z."/>
            <person name="Fox J.G."/>
        </authorList>
    </citation>
    <scope>NUCLEOTIDE SEQUENCE [LARGE SCALE GENOMIC DNA]</scope>
    <source>
        <strain evidence="3 4">MIT 01-6451</strain>
    </source>
</reference>
<dbReference type="InterPro" id="IPR055041">
    <property type="entry name" value="Ape1_N"/>
</dbReference>
<dbReference type="Pfam" id="PF13472">
    <property type="entry name" value="Lipase_GDSL_2"/>
    <property type="match status" value="1"/>
</dbReference>
<dbReference type="InterPro" id="IPR013830">
    <property type="entry name" value="SGNH_hydro"/>
</dbReference>
<feature type="domain" description="Peptidoglycan O-acetylesterase N-terminal" evidence="2">
    <location>
        <begin position="104"/>
        <end position="214"/>
    </location>
</feature>
<evidence type="ECO:0000259" key="2">
    <source>
        <dbReference type="Pfam" id="PF22753"/>
    </source>
</evidence>
<accession>A0A4U8TPZ8</accession>
<dbReference type="OrthoDB" id="5318134at2"/>
<feature type="domain" description="SGNH hydrolase-type esterase" evidence="1">
    <location>
        <begin position="235"/>
        <end position="393"/>
    </location>
</feature>
<dbReference type="Proteomes" id="UP000029707">
    <property type="component" value="Unassembled WGS sequence"/>
</dbReference>
<dbReference type="SUPFAM" id="SSF52266">
    <property type="entry name" value="SGNH hydrolase"/>
    <property type="match status" value="1"/>
</dbReference>
<gene>
    <name evidence="3" type="ORF">LS65_001885</name>
</gene>
<proteinExistence type="predicted"/>
<dbReference type="EMBL" id="JRMQ02000002">
    <property type="protein sequence ID" value="TLE02701.1"/>
    <property type="molecule type" value="Genomic_DNA"/>
</dbReference>
<dbReference type="Gene3D" id="2.60.120.1360">
    <property type="match status" value="1"/>
</dbReference>
<name>A0A4U8TPZ8_9HELI</name>